<evidence type="ECO:0000313" key="1">
    <source>
        <dbReference type="EMBL" id="MBB6202221.1"/>
    </source>
</evidence>
<dbReference type="Gene3D" id="3.30.1540.10">
    <property type="entry name" value="formyl-coa transferase, domain 3"/>
    <property type="match status" value="1"/>
</dbReference>
<accession>A0AAW3UWT7</accession>
<dbReference type="InterPro" id="IPR003673">
    <property type="entry name" value="CoA-Trfase_fam_III"/>
</dbReference>
<gene>
    <name evidence="1" type="ORF">GGD69_003080</name>
</gene>
<dbReference type="Proteomes" id="UP000518681">
    <property type="component" value="Unassembled WGS sequence"/>
</dbReference>
<organism evidence="1 2">
    <name type="scientific">Paraburkholderia fungorum</name>
    <dbReference type="NCBI Taxonomy" id="134537"/>
    <lineage>
        <taxon>Bacteria</taxon>
        <taxon>Pseudomonadati</taxon>
        <taxon>Pseudomonadota</taxon>
        <taxon>Betaproteobacteria</taxon>
        <taxon>Burkholderiales</taxon>
        <taxon>Burkholderiaceae</taxon>
        <taxon>Paraburkholderia</taxon>
    </lineage>
</organism>
<dbReference type="GO" id="GO:0003824">
    <property type="term" value="F:catalytic activity"/>
    <property type="evidence" value="ECO:0007669"/>
    <property type="project" value="InterPro"/>
</dbReference>
<dbReference type="EMBL" id="JACIIK010000005">
    <property type="protein sequence ID" value="MBB6202221.1"/>
    <property type="molecule type" value="Genomic_DNA"/>
</dbReference>
<dbReference type="InterPro" id="IPR044855">
    <property type="entry name" value="CoA-Trfase_III_dom3_sf"/>
</dbReference>
<protein>
    <submittedName>
        <fullName evidence="1">Crotonobetainyl-CoA:carnitine CoA-transferase CaiB-like acyl-CoA transferase</fullName>
    </submittedName>
</protein>
<proteinExistence type="predicted"/>
<evidence type="ECO:0000313" key="2">
    <source>
        <dbReference type="Proteomes" id="UP000518681"/>
    </source>
</evidence>
<dbReference type="AlphaFoldDB" id="A0AAW3UWT7"/>
<dbReference type="Pfam" id="PF02515">
    <property type="entry name" value="CoA_transf_3"/>
    <property type="match status" value="1"/>
</dbReference>
<sequence>MLGLQNEREWGVFCAQVLLEPELALDPRFSSNSKRVAAREELREIIVAAFSNADF</sequence>
<comment type="caution">
    <text evidence="1">The sequence shown here is derived from an EMBL/GenBank/DDBJ whole genome shotgun (WGS) entry which is preliminary data.</text>
</comment>
<dbReference type="InterPro" id="IPR023606">
    <property type="entry name" value="CoA-Trfase_III_dom_1_sf"/>
</dbReference>
<dbReference type="SUPFAM" id="SSF89796">
    <property type="entry name" value="CoA-transferase family III (CaiB/BaiF)"/>
    <property type="match status" value="1"/>
</dbReference>
<reference evidence="1 2" key="1">
    <citation type="submission" date="2020-08" db="EMBL/GenBank/DDBJ databases">
        <title>Genomic Encyclopedia of Type Strains, Phase IV (KMG-V): Genome sequencing to study the core and pangenomes of soil and plant-associated prokaryotes.</title>
        <authorList>
            <person name="Whitman W."/>
        </authorList>
    </citation>
    <scope>NUCLEOTIDE SEQUENCE [LARGE SCALE GENOMIC DNA]</scope>
    <source>
        <strain evidence="1 2">SEMIA 4013</strain>
    </source>
</reference>
<name>A0AAW3UWT7_9BURK</name>